<evidence type="ECO:0000313" key="3">
    <source>
        <dbReference type="EMBL" id="THC88418.1"/>
    </source>
</evidence>
<evidence type="ECO:0000313" key="4">
    <source>
        <dbReference type="Proteomes" id="UP000308092"/>
    </source>
</evidence>
<dbReference type="PANTHER" id="PTHR45527:SF1">
    <property type="entry name" value="FATTY ACID SYNTHASE"/>
    <property type="match status" value="1"/>
</dbReference>
<dbReference type="InterPro" id="IPR042099">
    <property type="entry name" value="ANL_N_sf"/>
</dbReference>
<dbReference type="STRING" id="1220188.A0A4S3J345"/>
<dbReference type="PANTHER" id="PTHR45527">
    <property type="entry name" value="NONRIBOSOMAL PEPTIDE SYNTHETASE"/>
    <property type="match status" value="1"/>
</dbReference>
<dbReference type="GO" id="GO:0031177">
    <property type="term" value="F:phosphopantetheine binding"/>
    <property type="evidence" value="ECO:0007669"/>
    <property type="project" value="TreeGrafter"/>
</dbReference>
<keyword evidence="1" id="KW-0596">Phosphopantetheine</keyword>
<dbReference type="EMBL" id="SOSA01000851">
    <property type="protein sequence ID" value="THC88418.1"/>
    <property type="molecule type" value="Genomic_DNA"/>
</dbReference>
<dbReference type="Gene3D" id="3.40.50.12780">
    <property type="entry name" value="N-terminal domain of ligase-like"/>
    <property type="match status" value="1"/>
</dbReference>
<dbReference type="AlphaFoldDB" id="A0A4S3J345"/>
<dbReference type="GO" id="GO:0005737">
    <property type="term" value="C:cytoplasm"/>
    <property type="evidence" value="ECO:0007669"/>
    <property type="project" value="TreeGrafter"/>
</dbReference>
<keyword evidence="2" id="KW-0597">Phosphoprotein</keyword>
<dbReference type="Proteomes" id="UP000308092">
    <property type="component" value="Unassembled WGS sequence"/>
</dbReference>
<dbReference type="VEuPathDB" id="FungiDB:EYZ11_012137"/>
<name>A0A4S3J345_9EURO</name>
<dbReference type="GO" id="GO:0043041">
    <property type="term" value="P:amino acid activation for nonribosomal peptide biosynthetic process"/>
    <property type="evidence" value="ECO:0007669"/>
    <property type="project" value="TreeGrafter"/>
</dbReference>
<keyword evidence="4" id="KW-1185">Reference proteome</keyword>
<dbReference type="GO" id="GO:0044550">
    <property type="term" value="P:secondary metabolite biosynthetic process"/>
    <property type="evidence" value="ECO:0007669"/>
    <property type="project" value="TreeGrafter"/>
</dbReference>
<reference evidence="3 4" key="1">
    <citation type="submission" date="2019-03" db="EMBL/GenBank/DDBJ databases">
        <title>The genome sequence of a newly discovered highly antifungal drug resistant Aspergillus species, Aspergillus tanneri NIH 1004.</title>
        <authorList>
            <person name="Mounaud S."/>
            <person name="Singh I."/>
            <person name="Joardar V."/>
            <person name="Pakala S."/>
            <person name="Pakala S."/>
            <person name="Venepally P."/>
            <person name="Hoover J."/>
            <person name="Nierman W."/>
            <person name="Chung J."/>
            <person name="Losada L."/>
        </authorList>
    </citation>
    <scope>NUCLEOTIDE SEQUENCE [LARGE SCALE GENOMIC DNA]</scope>
    <source>
        <strain evidence="3 4">NIH1004</strain>
    </source>
</reference>
<evidence type="ECO:0000256" key="1">
    <source>
        <dbReference type="ARBA" id="ARBA00022450"/>
    </source>
</evidence>
<evidence type="ECO:0000256" key="2">
    <source>
        <dbReference type="ARBA" id="ARBA00022553"/>
    </source>
</evidence>
<comment type="caution">
    <text evidence="3">The sequence shown here is derived from an EMBL/GenBank/DDBJ whole genome shotgun (WGS) entry which is preliminary data.</text>
</comment>
<dbReference type="SUPFAM" id="SSF56801">
    <property type="entry name" value="Acetyl-CoA synthetase-like"/>
    <property type="match status" value="1"/>
</dbReference>
<organism evidence="3 4">
    <name type="scientific">Aspergillus tanneri</name>
    <dbReference type="NCBI Taxonomy" id="1220188"/>
    <lineage>
        <taxon>Eukaryota</taxon>
        <taxon>Fungi</taxon>
        <taxon>Dikarya</taxon>
        <taxon>Ascomycota</taxon>
        <taxon>Pezizomycotina</taxon>
        <taxon>Eurotiomycetes</taxon>
        <taxon>Eurotiomycetidae</taxon>
        <taxon>Eurotiales</taxon>
        <taxon>Aspergillaceae</taxon>
        <taxon>Aspergillus</taxon>
        <taxon>Aspergillus subgen. Circumdati</taxon>
    </lineage>
</organism>
<protein>
    <submittedName>
        <fullName evidence="3">Uncharacterized protein</fullName>
    </submittedName>
</protein>
<sequence length="107" mass="11978">MKAGGAFVAIDFSYPTSRILEILQTTHASIVVAEPTHCHLFEGIVKHIVTLDSHLVAKLPQHPWRTHRRRPVQYGFAIFTFDLSYGDIFVALSQGARLAGLCLRYVS</sequence>
<accession>A0A4S3J345</accession>
<gene>
    <name evidence="3" type="ORF">EYZ11_012137</name>
</gene>
<proteinExistence type="predicted"/>